<comment type="caution">
    <text evidence="2">The sequence shown here is derived from an EMBL/GenBank/DDBJ whole genome shotgun (WGS) entry which is preliminary data.</text>
</comment>
<feature type="domain" description="Peptidase S24/S26A/S26B/S26C" evidence="1">
    <location>
        <begin position="36"/>
        <end position="121"/>
    </location>
</feature>
<dbReference type="InterPro" id="IPR036286">
    <property type="entry name" value="LexA/Signal_pep-like_sf"/>
</dbReference>
<protein>
    <recommendedName>
        <fullName evidence="1">Peptidase S24/S26A/S26B/S26C domain-containing protein</fullName>
    </recommendedName>
</protein>
<name>A0A413SX16_9BACT</name>
<reference evidence="2 3" key="1">
    <citation type="submission" date="2018-08" db="EMBL/GenBank/DDBJ databases">
        <title>A genome reference for cultivated species of the human gut microbiota.</title>
        <authorList>
            <person name="Zou Y."/>
            <person name="Xue W."/>
            <person name="Luo G."/>
        </authorList>
    </citation>
    <scope>NUCLEOTIDE SEQUENCE [LARGE SCALE GENOMIC DNA]</scope>
    <source>
        <strain evidence="2 3">AM42-38</strain>
    </source>
</reference>
<organism evidence="2 3">
    <name type="scientific">Phocaeicola coprophilus</name>
    <dbReference type="NCBI Taxonomy" id="387090"/>
    <lineage>
        <taxon>Bacteria</taxon>
        <taxon>Pseudomonadati</taxon>
        <taxon>Bacteroidota</taxon>
        <taxon>Bacteroidia</taxon>
        <taxon>Bacteroidales</taxon>
        <taxon>Bacteroidaceae</taxon>
        <taxon>Phocaeicola</taxon>
    </lineage>
</organism>
<dbReference type="InterPro" id="IPR015927">
    <property type="entry name" value="Peptidase_S24_S26A/B/C"/>
</dbReference>
<dbReference type="CDD" id="cd06462">
    <property type="entry name" value="Peptidase_S24_S26"/>
    <property type="match status" value="1"/>
</dbReference>
<evidence type="ECO:0000313" key="3">
    <source>
        <dbReference type="Proteomes" id="UP000283855"/>
    </source>
</evidence>
<dbReference type="Pfam" id="PF00717">
    <property type="entry name" value="Peptidase_S24"/>
    <property type="match status" value="1"/>
</dbReference>
<sequence length="167" mass="19597">MESMFVFRQYMTDQPNLELKITLPNESMLSEVTSLLQTGHRVKLRARGNSMLPFITGDRDSIILQKKKTVHRGDIVLARIPERGYILHRIIAIRDNEMTLMGDGNLQATELCNRDQICGTVIEIIRNGRYIRCTSVTEQCKAWLWMWLRPLRRYLLAICRIERRLHV</sequence>
<dbReference type="AlphaFoldDB" id="A0A413SX16"/>
<gene>
    <name evidence="2" type="ORF">DW921_11725</name>
</gene>
<dbReference type="SUPFAM" id="SSF51306">
    <property type="entry name" value="LexA/Signal peptidase"/>
    <property type="match status" value="1"/>
</dbReference>
<proteinExistence type="predicted"/>
<dbReference type="EMBL" id="QSFT01000029">
    <property type="protein sequence ID" value="RHA73886.1"/>
    <property type="molecule type" value="Genomic_DNA"/>
</dbReference>
<dbReference type="Proteomes" id="UP000283855">
    <property type="component" value="Unassembled WGS sequence"/>
</dbReference>
<dbReference type="Gene3D" id="2.10.109.10">
    <property type="entry name" value="Umud Fragment, subunit A"/>
    <property type="match status" value="1"/>
</dbReference>
<evidence type="ECO:0000313" key="2">
    <source>
        <dbReference type="EMBL" id="RHA73886.1"/>
    </source>
</evidence>
<accession>A0A413SX16</accession>
<evidence type="ECO:0000259" key="1">
    <source>
        <dbReference type="Pfam" id="PF00717"/>
    </source>
</evidence>